<dbReference type="InterPro" id="IPR005587">
    <property type="entry name" value="UPF0304_YfbU"/>
</dbReference>
<dbReference type="InterPro" id="IPR023146">
    <property type="entry name" value="YfbU_alpha-helical_sf"/>
</dbReference>
<dbReference type="Gene3D" id="1.10.3190.10">
    <property type="entry name" value="yfbu gene product, domain 2"/>
    <property type="match status" value="1"/>
</dbReference>
<dbReference type="EMBL" id="CP039371">
    <property type="protein sequence ID" value="QCI14033.1"/>
    <property type="molecule type" value="Genomic_DNA"/>
</dbReference>
<dbReference type="Proteomes" id="UP000298551">
    <property type="component" value="Chromosome"/>
</dbReference>
<dbReference type="SUPFAM" id="SSF116960">
    <property type="entry name" value="YfbU-like"/>
    <property type="match status" value="1"/>
</dbReference>
<sequence length="194" mass="22264">MVNAEVEMEFSNQQKLIVALLTEIHARLNIEDGLDPEFIQRTVNGGQGWALTWKYPGLFEEAEEDPQTVKFVADVLEMWSALETSFNALDETGRESLQSVAGPFGTRVEFPGFDGNNETEHLSIARIFVEDLDRWSEFQGRIRNAHMRTVDGYERMLEVFEEIRTEKMNNGDYGALDAEELGRILTERTHPSYR</sequence>
<organism evidence="1 2">
    <name type="scientific">Pseudomonas putida</name>
    <name type="common">Arthrobacter siderocapsulatus</name>
    <dbReference type="NCBI Taxonomy" id="303"/>
    <lineage>
        <taxon>Bacteria</taxon>
        <taxon>Pseudomonadati</taxon>
        <taxon>Pseudomonadota</taxon>
        <taxon>Gammaproteobacteria</taxon>
        <taxon>Pseudomonadales</taxon>
        <taxon>Pseudomonadaceae</taxon>
        <taxon>Pseudomonas</taxon>
    </lineage>
</organism>
<reference evidence="2" key="1">
    <citation type="submission" date="2019-04" db="EMBL/GenBank/DDBJ databases">
        <title>Genome sequence of Pseudomonas putida 1290, an auxin catabolizing strain.</title>
        <authorList>
            <person name="Laird T.S."/>
            <person name="Leveau J.H.J."/>
        </authorList>
    </citation>
    <scope>NUCLEOTIDE SEQUENCE [LARGE SCALE GENOMIC DNA]</scope>
    <source>
        <strain evidence="2">1290</strain>
    </source>
</reference>
<name>A0A4D6XE73_PSEPU</name>
<evidence type="ECO:0000313" key="1">
    <source>
        <dbReference type="EMBL" id="QCI14033.1"/>
    </source>
</evidence>
<protein>
    <recommendedName>
        <fullName evidence="3">YfbU family protein</fullName>
    </recommendedName>
</protein>
<dbReference type="Pfam" id="PF03887">
    <property type="entry name" value="YfbU"/>
    <property type="match status" value="1"/>
</dbReference>
<evidence type="ECO:0008006" key="3">
    <source>
        <dbReference type="Google" id="ProtNLM"/>
    </source>
</evidence>
<dbReference type="OrthoDB" id="7595565at2"/>
<gene>
    <name evidence="1" type="ORF">E6B08_22985</name>
</gene>
<evidence type="ECO:0000313" key="2">
    <source>
        <dbReference type="Proteomes" id="UP000298551"/>
    </source>
</evidence>
<accession>A0A4D6XE73</accession>
<proteinExistence type="predicted"/>
<dbReference type="AlphaFoldDB" id="A0A4D6XE73"/>